<evidence type="ECO:0000313" key="3">
    <source>
        <dbReference type="Proteomes" id="UP000094844"/>
    </source>
</evidence>
<gene>
    <name evidence="2" type="ORF">BN1044_02558</name>
</gene>
<reference evidence="2 3" key="1">
    <citation type="submission" date="2016-09" db="EMBL/GenBank/DDBJ databases">
        <authorList>
            <person name="Capua I."/>
            <person name="De Benedictis P."/>
            <person name="Joannis T."/>
            <person name="Lombin L.H."/>
            <person name="Cattoli G."/>
        </authorList>
    </citation>
    <scope>NUCLEOTIDE SEQUENCE [LARGE SCALE GENOMIC DNA]</scope>
    <source>
        <strain evidence="2 3">GB001</strain>
    </source>
</reference>
<dbReference type="PROSITE" id="PS51257">
    <property type="entry name" value="PROKAR_LIPOPROTEIN"/>
    <property type="match status" value="1"/>
</dbReference>
<sequence>MCVTRALTIKRGRQFLMIITGVAALTGCGYFADNWEVTGNKCQALSREENATAVVARENVVFMNMEGGCAPRLDEFGTRFTDIDIDGHRYPATLLCNRATSNHTFTIVGTPMGQGEQSAQALSVKAMKAFTGLMGAKVTIEGQSSHFSKGNFTQACRAFLPHRTEQRPTASAVADNKPSLTLDDLNQQYKASHPPEPVTAKPTTRPERVPGVAPLAPELVALTADIYAQALARAKSTWLISYPKGKADEQVWERIHQPDKTLNGEVVRVIRYTTTQPDTGVISDVDVEISPDGSVGYAISKDRVSPTPSVSSTPSTPVQVPPPSTVTNPINAFCTLDNGKHVSVYAADSQDYRYRYTDRNDKTELELKEGLFGVKAFHYYAQLGMGSARYTRFNKGVYDYVLLSKDTGHAEFYGVQVYKNGDLISSHECTTPLNLDTTSLSSDSHLDSEKMGEYFTTH</sequence>
<proteinExistence type="predicted"/>
<dbReference type="Proteomes" id="UP000094844">
    <property type="component" value="Unassembled WGS sequence"/>
</dbReference>
<feature type="region of interest" description="Disordered" evidence="1">
    <location>
        <begin position="302"/>
        <end position="324"/>
    </location>
</feature>
<name>A0A1C6Z1K0_HAFAL</name>
<evidence type="ECO:0000313" key="2">
    <source>
        <dbReference type="EMBL" id="SCM53070.1"/>
    </source>
</evidence>
<feature type="region of interest" description="Disordered" evidence="1">
    <location>
        <begin position="188"/>
        <end position="210"/>
    </location>
</feature>
<dbReference type="AlphaFoldDB" id="A0A1C6Z1K0"/>
<evidence type="ECO:0000256" key="1">
    <source>
        <dbReference type="SAM" id="MobiDB-lite"/>
    </source>
</evidence>
<organism evidence="2 3">
    <name type="scientific">Hafnia alvei</name>
    <dbReference type="NCBI Taxonomy" id="569"/>
    <lineage>
        <taxon>Bacteria</taxon>
        <taxon>Pseudomonadati</taxon>
        <taxon>Pseudomonadota</taxon>
        <taxon>Gammaproteobacteria</taxon>
        <taxon>Enterobacterales</taxon>
        <taxon>Hafniaceae</taxon>
        <taxon>Hafnia</taxon>
    </lineage>
</organism>
<protein>
    <recommendedName>
        <fullName evidence="4">Lipoprotein</fullName>
    </recommendedName>
</protein>
<dbReference type="EMBL" id="FMIQ01000048">
    <property type="protein sequence ID" value="SCM53070.1"/>
    <property type="molecule type" value="Genomic_DNA"/>
</dbReference>
<accession>A0A1C6Z1K0</accession>
<evidence type="ECO:0008006" key="4">
    <source>
        <dbReference type="Google" id="ProtNLM"/>
    </source>
</evidence>
<feature type="compositionally biased region" description="Low complexity" evidence="1">
    <location>
        <begin position="305"/>
        <end position="318"/>
    </location>
</feature>